<dbReference type="Gene3D" id="1.10.10.10">
    <property type="entry name" value="Winged helix-like DNA-binding domain superfamily/Winged helix DNA-binding domain"/>
    <property type="match status" value="1"/>
</dbReference>
<name>A0A3M6QUN6_9BURK</name>
<dbReference type="InterPro" id="IPR036390">
    <property type="entry name" value="WH_DNA-bd_sf"/>
</dbReference>
<evidence type="ECO:0000313" key="3">
    <source>
        <dbReference type="Proteomes" id="UP000278006"/>
    </source>
</evidence>
<dbReference type="RefSeq" id="WP_122228590.1">
    <property type="nucleotide sequence ID" value="NZ_RDQO01000002.1"/>
</dbReference>
<dbReference type="InterPro" id="IPR036388">
    <property type="entry name" value="WH-like_DNA-bd_sf"/>
</dbReference>
<proteinExistence type="predicted"/>
<accession>A0A3M6QUN6</accession>
<comment type="caution">
    <text evidence="2">The sequence shown here is derived from an EMBL/GenBank/DDBJ whole genome shotgun (WGS) entry which is preliminary data.</text>
</comment>
<keyword evidence="3" id="KW-1185">Reference proteome</keyword>
<evidence type="ECO:0000256" key="1">
    <source>
        <dbReference type="SAM" id="MobiDB-lite"/>
    </source>
</evidence>
<gene>
    <name evidence="2" type="ORF">D8I35_09550</name>
</gene>
<evidence type="ECO:0000313" key="2">
    <source>
        <dbReference type="EMBL" id="RMX06736.1"/>
    </source>
</evidence>
<feature type="region of interest" description="Disordered" evidence="1">
    <location>
        <begin position="1"/>
        <end position="55"/>
    </location>
</feature>
<protein>
    <submittedName>
        <fullName evidence="2">Uncharacterized protein</fullName>
    </submittedName>
</protein>
<sequence length="201" mass="20400">MAMTRPASPWDVLTARPKTGPDDAPAEAPAAAPVAPAKKASTKAAPPAPAPRAATADIRSRTLALLAIDGPLTPLAVAEQLGITTKQAGNNLYQLMLSGKVTRRKLSTGATAWELPASPDELPVKAPAKAAAPPPAAPTPARKSAVTRIVRQQATPPADDVLAAACAAFAGLTDITVAPPQARALLQLIEACQAAAQEARP</sequence>
<dbReference type="EMBL" id="RDQO01000002">
    <property type="protein sequence ID" value="RMX06736.1"/>
    <property type="molecule type" value="Genomic_DNA"/>
</dbReference>
<dbReference type="AlphaFoldDB" id="A0A3M6QUN6"/>
<dbReference type="SUPFAM" id="SSF46785">
    <property type="entry name" value="Winged helix' DNA-binding domain"/>
    <property type="match status" value="1"/>
</dbReference>
<reference evidence="2 3" key="1">
    <citation type="submission" date="2018-10" db="EMBL/GenBank/DDBJ databases">
        <title>Draft genome of Cortibacter populi DSM10536.</title>
        <authorList>
            <person name="Bernier A.-M."/>
            <person name="Bernard K."/>
        </authorList>
    </citation>
    <scope>NUCLEOTIDE SEQUENCE [LARGE SCALE GENOMIC DNA]</scope>
    <source>
        <strain evidence="2 3">DSM 105136</strain>
    </source>
</reference>
<feature type="compositionally biased region" description="Low complexity" evidence="1">
    <location>
        <begin position="22"/>
        <end position="55"/>
    </location>
</feature>
<dbReference type="Proteomes" id="UP000278006">
    <property type="component" value="Unassembled WGS sequence"/>
</dbReference>
<organism evidence="2 3">
    <name type="scientific">Corticibacter populi</name>
    <dbReference type="NCBI Taxonomy" id="1550736"/>
    <lineage>
        <taxon>Bacteria</taxon>
        <taxon>Pseudomonadati</taxon>
        <taxon>Pseudomonadota</taxon>
        <taxon>Betaproteobacteria</taxon>
        <taxon>Burkholderiales</taxon>
        <taxon>Comamonadaceae</taxon>
        <taxon>Corticibacter</taxon>
    </lineage>
</organism>